<dbReference type="SUPFAM" id="SSF54593">
    <property type="entry name" value="Glyoxalase/Bleomycin resistance protein/Dihydroxybiphenyl dioxygenase"/>
    <property type="match status" value="1"/>
</dbReference>
<evidence type="ECO:0000313" key="3">
    <source>
        <dbReference type="Proteomes" id="UP000186002"/>
    </source>
</evidence>
<dbReference type="PANTHER" id="PTHR35908">
    <property type="entry name" value="HYPOTHETICAL FUSION PROTEIN"/>
    <property type="match status" value="1"/>
</dbReference>
<name>A0A1M6Z927_9HYPH</name>
<dbReference type="Proteomes" id="UP000186002">
    <property type="component" value="Unassembled WGS sequence"/>
</dbReference>
<reference evidence="2 3" key="1">
    <citation type="submission" date="2016-11" db="EMBL/GenBank/DDBJ databases">
        <authorList>
            <person name="Jaros S."/>
            <person name="Januszkiewicz K."/>
            <person name="Wedrychowicz H."/>
        </authorList>
    </citation>
    <scope>NUCLEOTIDE SEQUENCE [LARGE SCALE GENOMIC DNA]</scope>
    <source>
        <strain evidence="2 3">DSM 22153</strain>
    </source>
</reference>
<gene>
    <name evidence="2" type="ORF">SAMN05444272_0166</name>
</gene>
<accession>A0A1M6Z927</accession>
<dbReference type="PANTHER" id="PTHR35908:SF1">
    <property type="entry name" value="CONSERVED PROTEIN"/>
    <property type="match status" value="1"/>
</dbReference>
<dbReference type="OrthoDB" id="69243at2"/>
<dbReference type="AlphaFoldDB" id="A0A1M6Z927"/>
<dbReference type="Gene3D" id="3.10.180.10">
    <property type="entry name" value="2,3-Dihydroxybiphenyl 1,2-Dioxygenase, domain 1"/>
    <property type="match status" value="1"/>
</dbReference>
<dbReference type="RefSeq" id="WP_073007559.1">
    <property type="nucleotide sequence ID" value="NZ_FRBW01000001.1"/>
</dbReference>
<dbReference type="Pfam" id="PF18029">
    <property type="entry name" value="Glyoxalase_6"/>
    <property type="match status" value="1"/>
</dbReference>
<organism evidence="2 3">
    <name type="scientific">Roseibium suaedae</name>
    <dbReference type="NCBI Taxonomy" id="735517"/>
    <lineage>
        <taxon>Bacteria</taxon>
        <taxon>Pseudomonadati</taxon>
        <taxon>Pseudomonadota</taxon>
        <taxon>Alphaproteobacteria</taxon>
        <taxon>Hyphomicrobiales</taxon>
        <taxon>Stappiaceae</taxon>
        <taxon>Roseibium</taxon>
    </lineage>
</organism>
<dbReference type="CDD" id="cd06587">
    <property type="entry name" value="VOC"/>
    <property type="match status" value="1"/>
</dbReference>
<dbReference type="STRING" id="735517.SAMN05444272_0166"/>
<evidence type="ECO:0000259" key="1">
    <source>
        <dbReference type="Pfam" id="PF18029"/>
    </source>
</evidence>
<dbReference type="InterPro" id="IPR029068">
    <property type="entry name" value="Glyas_Bleomycin-R_OHBP_Dase"/>
</dbReference>
<feature type="domain" description="Glyoxalase-like" evidence="1">
    <location>
        <begin position="9"/>
        <end position="109"/>
    </location>
</feature>
<dbReference type="EMBL" id="FRBW01000001">
    <property type="protein sequence ID" value="SHL26893.1"/>
    <property type="molecule type" value="Genomic_DNA"/>
</dbReference>
<proteinExistence type="predicted"/>
<sequence length="125" mass="14055">MHKSRLACLVIDCKDADLERHETFWASALGRGREEGVKDPKYRDLKGPASELRVLLQSVDHEPRVHLDIETDNVPAEVARLKKLGAQEVGACKTWVVMQAPSGHRFCVVNPQRPDFAENATVWPD</sequence>
<evidence type="ECO:0000313" key="2">
    <source>
        <dbReference type="EMBL" id="SHL26893.1"/>
    </source>
</evidence>
<keyword evidence="3" id="KW-1185">Reference proteome</keyword>
<protein>
    <recommendedName>
        <fullName evidence="1">Glyoxalase-like domain-containing protein</fullName>
    </recommendedName>
</protein>
<dbReference type="InterPro" id="IPR041581">
    <property type="entry name" value="Glyoxalase_6"/>
</dbReference>